<dbReference type="AlphaFoldDB" id="A0A7W2ENC0"/>
<dbReference type="RefSeq" id="WP_182158964.1">
    <property type="nucleotide sequence ID" value="NZ_JACEZT010000001.1"/>
</dbReference>
<dbReference type="EMBL" id="JACEZT010000001">
    <property type="protein sequence ID" value="MBA5635510.1"/>
    <property type="molecule type" value="Genomic_DNA"/>
</dbReference>
<name>A0A7W2ENC0_9BURK</name>
<proteinExistence type="predicted"/>
<dbReference type="Pfam" id="PF18616">
    <property type="entry name" value="CdiI_3"/>
    <property type="match status" value="1"/>
</dbReference>
<evidence type="ECO:0000313" key="1">
    <source>
        <dbReference type="EMBL" id="MBA5635510.1"/>
    </source>
</evidence>
<reference evidence="1 2" key="1">
    <citation type="submission" date="2020-07" db="EMBL/GenBank/DDBJ databases">
        <title>Novel species isolated from subtropical streams in China.</title>
        <authorList>
            <person name="Lu H."/>
        </authorList>
    </citation>
    <scope>NUCLEOTIDE SEQUENCE [LARGE SCALE GENOMIC DNA]</scope>
    <source>
        <strain evidence="1 2">LX20W</strain>
    </source>
</reference>
<organism evidence="1 2">
    <name type="scientific">Rugamonas brunnea</name>
    <dbReference type="NCBI Taxonomy" id="2758569"/>
    <lineage>
        <taxon>Bacteria</taxon>
        <taxon>Pseudomonadati</taxon>
        <taxon>Pseudomonadota</taxon>
        <taxon>Betaproteobacteria</taxon>
        <taxon>Burkholderiales</taxon>
        <taxon>Oxalobacteraceae</taxon>
        <taxon>Telluria group</taxon>
        <taxon>Rugamonas</taxon>
    </lineage>
</organism>
<dbReference type="Proteomes" id="UP000534388">
    <property type="component" value="Unassembled WGS sequence"/>
</dbReference>
<protein>
    <submittedName>
        <fullName evidence="1">Uncharacterized protein</fullName>
    </submittedName>
</protein>
<accession>A0A7W2ENC0</accession>
<sequence length="81" mass="9190">MADIEGVWVEPEFESSLIQLCRENWKVPISDLSNHALATYIRQRLGLKAVVPEALRRIERGYSDDSELYDDELANAIGELA</sequence>
<comment type="caution">
    <text evidence="1">The sequence shown here is derived from an EMBL/GenBank/DDBJ whole genome shotgun (WGS) entry which is preliminary data.</text>
</comment>
<evidence type="ECO:0000313" key="2">
    <source>
        <dbReference type="Proteomes" id="UP000534388"/>
    </source>
</evidence>
<gene>
    <name evidence="1" type="ORF">H3H37_00305</name>
</gene>
<dbReference type="InterPro" id="IPR040547">
    <property type="entry name" value="CdiI"/>
</dbReference>
<keyword evidence="2" id="KW-1185">Reference proteome</keyword>